<evidence type="ECO:0000256" key="2">
    <source>
        <dbReference type="ARBA" id="ARBA00022748"/>
    </source>
</evidence>
<dbReference type="PANTHER" id="PTHR43653:SF1">
    <property type="entry name" value="CYTOCHROME C-TYPE BIOGENESIS PROTEIN CCMF"/>
    <property type="match status" value="1"/>
</dbReference>
<dbReference type="Proteomes" id="UP000276345">
    <property type="component" value="Chromosome"/>
</dbReference>
<name>A0A3S5DAY8_SALET</name>
<accession>A0A3S5DAY8</accession>
<keyword evidence="3" id="KW-0812">Transmembrane</keyword>
<comment type="similarity">
    <text evidence="1">Belongs to the CcmF/CycK/Ccl1/NrfE/CcsA family.</text>
</comment>
<gene>
    <name evidence="4" type="primary">ccmF_1</name>
    <name evidence="4" type="ORF">NCTC7406_00027</name>
</gene>
<dbReference type="GO" id="GO:0016829">
    <property type="term" value="F:lyase activity"/>
    <property type="evidence" value="ECO:0007669"/>
    <property type="project" value="UniProtKB-KW"/>
</dbReference>
<dbReference type="GO" id="GO:0016020">
    <property type="term" value="C:membrane"/>
    <property type="evidence" value="ECO:0007669"/>
    <property type="project" value="InterPro"/>
</dbReference>
<sequence>MMPEYGTALLCLALGVALLLSVYPLWGVARGDARMMASAGVFAWLLFICVAGAFFVLVHAFVVNDFTVAYVAGNSNTQLPVWYRVAATWGGA</sequence>
<keyword evidence="2" id="KW-0201">Cytochrome c-type biogenesis</keyword>
<dbReference type="EMBL" id="LR134142">
    <property type="protein sequence ID" value="VEA01872.1"/>
    <property type="molecule type" value="Genomic_DNA"/>
</dbReference>
<protein>
    <submittedName>
        <fullName evidence="4">Cytochrome c heme lyase subunit CcmF</fullName>
    </submittedName>
</protein>
<keyword evidence="4" id="KW-0456">Lyase</keyword>
<dbReference type="GO" id="GO:0015232">
    <property type="term" value="F:heme transmembrane transporter activity"/>
    <property type="evidence" value="ECO:0007669"/>
    <property type="project" value="InterPro"/>
</dbReference>
<feature type="transmembrane region" description="Helical" evidence="3">
    <location>
        <begin position="41"/>
        <end position="62"/>
    </location>
</feature>
<keyword evidence="3" id="KW-0472">Membrane</keyword>
<dbReference type="PANTHER" id="PTHR43653">
    <property type="entry name" value="CYTOCHROME C ASSEMBLY PROTEIN-RELATED"/>
    <property type="match status" value="1"/>
</dbReference>
<evidence type="ECO:0000256" key="3">
    <source>
        <dbReference type="SAM" id="Phobius"/>
    </source>
</evidence>
<reference evidence="4 5" key="1">
    <citation type="submission" date="2018-12" db="EMBL/GenBank/DDBJ databases">
        <authorList>
            <consortium name="Pathogen Informatics"/>
        </authorList>
    </citation>
    <scope>NUCLEOTIDE SEQUENCE [LARGE SCALE GENOMIC DNA]</scope>
    <source>
        <strain evidence="4 5">NCTC7406</strain>
    </source>
</reference>
<proteinExistence type="inferred from homology"/>
<dbReference type="GO" id="GO:0017004">
    <property type="term" value="P:cytochrome complex assembly"/>
    <property type="evidence" value="ECO:0007669"/>
    <property type="project" value="UniProtKB-KW"/>
</dbReference>
<organism evidence="4 5">
    <name type="scientific">Salmonella enterica subsp. enterica serovar Sanjuan</name>
    <dbReference type="NCBI Taxonomy" id="1160765"/>
    <lineage>
        <taxon>Bacteria</taxon>
        <taxon>Pseudomonadati</taxon>
        <taxon>Pseudomonadota</taxon>
        <taxon>Gammaproteobacteria</taxon>
        <taxon>Enterobacterales</taxon>
        <taxon>Enterobacteriaceae</taxon>
        <taxon>Salmonella</taxon>
    </lineage>
</organism>
<keyword evidence="3" id="KW-1133">Transmembrane helix</keyword>
<evidence type="ECO:0000256" key="1">
    <source>
        <dbReference type="ARBA" id="ARBA00009186"/>
    </source>
</evidence>
<evidence type="ECO:0000313" key="5">
    <source>
        <dbReference type="Proteomes" id="UP000276345"/>
    </source>
</evidence>
<dbReference type="InterPro" id="IPR003567">
    <property type="entry name" value="Cyt_c_biogenesis"/>
</dbReference>
<dbReference type="AlphaFoldDB" id="A0A3S5DAY8"/>
<feature type="transmembrane region" description="Helical" evidence="3">
    <location>
        <begin position="6"/>
        <end position="29"/>
    </location>
</feature>
<evidence type="ECO:0000313" key="4">
    <source>
        <dbReference type="EMBL" id="VEA01872.1"/>
    </source>
</evidence>